<reference evidence="3 4" key="1">
    <citation type="journal article" date="2018" name="Sci. Rep.">
        <title>Comparative genomics provides insights into the lifestyle and reveals functional heterogeneity of dark septate endophytic fungi.</title>
        <authorList>
            <person name="Knapp D.G."/>
            <person name="Nemeth J.B."/>
            <person name="Barry K."/>
            <person name="Hainaut M."/>
            <person name="Henrissat B."/>
            <person name="Johnson J."/>
            <person name="Kuo A."/>
            <person name="Lim J.H.P."/>
            <person name="Lipzen A."/>
            <person name="Nolan M."/>
            <person name="Ohm R.A."/>
            <person name="Tamas L."/>
            <person name="Grigoriev I.V."/>
            <person name="Spatafora J.W."/>
            <person name="Nagy L.G."/>
            <person name="Kovacs G.M."/>
        </authorList>
    </citation>
    <scope>NUCLEOTIDE SEQUENCE [LARGE SCALE GENOMIC DNA]</scope>
    <source>
        <strain evidence="3 4">DSE2036</strain>
    </source>
</reference>
<dbReference type="EMBL" id="KZ805601">
    <property type="protein sequence ID" value="PVH93273.1"/>
    <property type="molecule type" value="Genomic_DNA"/>
</dbReference>
<dbReference type="Proteomes" id="UP000244855">
    <property type="component" value="Unassembled WGS sequence"/>
</dbReference>
<protein>
    <recommendedName>
        <fullName evidence="5">Mid2 domain-containing protein</fullName>
    </recommendedName>
</protein>
<keyword evidence="2" id="KW-0472">Membrane</keyword>
<feature type="transmembrane region" description="Helical" evidence="2">
    <location>
        <begin position="227"/>
        <end position="249"/>
    </location>
</feature>
<name>A0A2V1D6Q9_9PLEO</name>
<evidence type="ECO:0000256" key="1">
    <source>
        <dbReference type="SAM" id="MobiDB-lite"/>
    </source>
</evidence>
<evidence type="ECO:0000313" key="3">
    <source>
        <dbReference type="EMBL" id="PVH93273.1"/>
    </source>
</evidence>
<evidence type="ECO:0000313" key="4">
    <source>
        <dbReference type="Proteomes" id="UP000244855"/>
    </source>
</evidence>
<accession>A0A2V1D6Q9</accession>
<keyword evidence="2" id="KW-1133">Transmembrane helix</keyword>
<feature type="region of interest" description="Disordered" evidence="1">
    <location>
        <begin position="314"/>
        <end position="340"/>
    </location>
</feature>
<gene>
    <name evidence="3" type="ORF">DM02DRAFT_241492</name>
</gene>
<evidence type="ECO:0008006" key="5">
    <source>
        <dbReference type="Google" id="ProtNLM"/>
    </source>
</evidence>
<dbReference type="AlphaFoldDB" id="A0A2V1D6Q9"/>
<proteinExistence type="predicted"/>
<sequence length="340" mass="35950">MYRVDLLSIAMKLGFCMWVIAFALLAAADSPGDLHAGITPTASLKSVITPPPAFHAEVFKRALATCGYIRGNTASPLTCADGYNCVTTAHRGAVPVFACCNNIECVQDWDTCQEYGQNICGGLPPPSCSSIYGSVLKCSSEAPHCYRYARSSTRGDFFTYYSSACGTASSDILVLATATNGNQDPASKPAGAASNPPTPGSTYAPYPGAPSRASISGTKSKLSTRSIVLIVIFSGVALFVALVLGYLLIHQRRKQNRNKKNSAYIPQPPPAYPPMFTNRLGTVPVYQWNNGAPGGPPEIMPTVHEMTAPVRPLHEMPGGSDTPTGRIGPLSDLPPTYGKG</sequence>
<dbReference type="STRING" id="97972.A0A2V1D6Q9"/>
<evidence type="ECO:0000256" key="2">
    <source>
        <dbReference type="SAM" id="Phobius"/>
    </source>
</evidence>
<dbReference type="OrthoDB" id="5347452at2759"/>
<feature type="region of interest" description="Disordered" evidence="1">
    <location>
        <begin position="183"/>
        <end position="217"/>
    </location>
</feature>
<keyword evidence="2" id="KW-0812">Transmembrane</keyword>
<keyword evidence="4" id="KW-1185">Reference proteome</keyword>
<organism evidence="3 4">
    <name type="scientific">Periconia macrospinosa</name>
    <dbReference type="NCBI Taxonomy" id="97972"/>
    <lineage>
        <taxon>Eukaryota</taxon>
        <taxon>Fungi</taxon>
        <taxon>Dikarya</taxon>
        <taxon>Ascomycota</taxon>
        <taxon>Pezizomycotina</taxon>
        <taxon>Dothideomycetes</taxon>
        <taxon>Pleosporomycetidae</taxon>
        <taxon>Pleosporales</taxon>
        <taxon>Massarineae</taxon>
        <taxon>Periconiaceae</taxon>
        <taxon>Periconia</taxon>
    </lineage>
</organism>